<proteinExistence type="predicted"/>
<name>A0ABV2K9J5_SPOPS</name>
<accession>A0ABV2K9J5</accession>
<comment type="caution">
    <text evidence="1">The sequence shown here is derived from an EMBL/GenBank/DDBJ whole genome shotgun (WGS) entry which is preliminary data.</text>
</comment>
<evidence type="ECO:0000313" key="2">
    <source>
        <dbReference type="Proteomes" id="UP001549104"/>
    </source>
</evidence>
<dbReference type="EMBL" id="JBEPME010000002">
    <property type="protein sequence ID" value="MET3656703.1"/>
    <property type="molecule type" value="Genomic_DNA"/>
</dbReference>
<evidence type="ECO:0000313" key="1">
    <source>
        <dbReference type="EMBL" id="MET3656703.1"/>
    </source>
</evidence>
<reference evidence="1 2" key="1">
    <citation type="submission" date="2024-06" db="EMBL/GenBank/DDBJ databases">
        <title>Sorghum-associated microbial communities from plants grown in Nebraska, USA.</title>
        <authorList>
            <person name="Schachtman D."/>
        </authorList>
    </citation>
    <scope>NUCLEOTIDE SEQUENCE [LARGE SCALE GENOMIC DNA]</scope>
    <source>
        <strain evidence="1 2">1288</strain>
    </source>
</reference>
<keyword evidence="2" id="KW-1185">Reference proteome</keyword>
<organism evidence="1 2">
    <name type="scientific">Sporosarcina psychrophila</name>
    <name type="common">Bacillus psychrophilus</name>
    <dbReference type="NCBI Taxonomy" id="1476"/>
    <lineage>
        <taxon>Bacteria</taxon>
        <taxon>Bacillati</taxon>
        <taxon>Bacillota</taxon>
        <taxon>Bacilli</taxon>
        <taxon>Bacillales</taxon>
        <taxon>Caryophanaceae</taxon>
        <taxon>Sporosarcina</taxon>
    </lineage>
</organism>
<protein>
    <submittedName>
        <fullName evidence="1">Uncharacterized protein</fullName>
    </submittedName>
</protein>
<dbReference type="Proteomes" id="UP001549104">
    <property type="component" value="Unassembled WGS sequence"/>
</dbReference>
<gene>
    <name evidence="1" type="ORF">ABIC55_001790</name>
</gene>
<sequence>MKTEGMYLRIRILNNVKVIEITTVGNGQGEYIINCSDIYIKWLD</sequence>